<keyword evidence="3" id="KW-1185">Reference proteome</keyword>
<sequence length="44" mass="4713">MTGPRRLRGHLQSAALLVYAQCRRQGEKAAGETSGGEDTDGPRD</sequence>
<organism evidence="2 3">
    <name type="scientific">Staurois parvus</name>
    <dbReference type="NCBI Taxonomy" id="386267"/>
    <lineage>
        <taxon>Eukaryota</taxon>
        <taxon>Metazoa</taxon>
        <taxon>Chordata</taxon>
        <taxon>Craniata</taxon>
        <taxon>Vertebrata</taxon>
        <taxon>Euteleostomi</taxon>
        <taxon>Amphibia</taxon>
        <taxon>Batrachia</taxon>
        <taxon>Anura</taxon>
        <taxon>Neobatrachia</taxon>
        <taxon>Ranoidea</taxon>
        <taxon>Ranidae</taxon>
        <taxon>Staurois</taxon>
    </lineage>
</organism>
<gene>
    <name evidence="2" type="ORF">SPARVUS_LOCUS10321133</name>
</gene>
<proteinExistence type="predicted"/>
<evidence type="ECO:0000313" key="2">
    <source>
        <dbReference type="EMBL" id="CAI9586104.1"/>
    </source>
</evidence>
<feature type="non-terminal residue" evidence="2">
    <location>
        <position position="44"/>
    </location>
</feature>
<dbReference type="Proteomes" id="UP001162483">
    <property type="component" value="Unassembled WGS sequence"/>
</dbReference>
<feature type="compositionally biased region" description="Acidic residues" evidence="1">
    <location>
        <begin position="35"/>
        <end position="44"/>
    </location>
</feature>
<protein>
    <submittedName>
        <fullName evidence="2">Uncharacterized protein</fullName>
    </submittedName>
</protein>
<evidence type="ECO:0000313" key="3">
    <source>
        <dbReference type="Proteomes" id="UP001162483"/>
    </source>
</evidence>
<feature type="region of interest" description="Disordered" evidence="1">
    <location>
        <begin position="25"/>
        <end position="44"/>
    </location>
</feature>
<reference evidence="2" key="1">
    <citation type="submission" date="2023-05" db="EMBL/GenBank/DDBJ databases">
        <authorList>
            <person name="Stuckert A."/>
        </authorList>
    </citation>
    <scope>NUCLEOTIDE SEQUENCE</scope>
</reference>
<dbReference type="EMBL" id="CATNWA010015720">
    <property type="protein sequence ID" value="CAI9586104.1"/>
    <property type="molecule type" value="Genomic_DNA"/>
</dbReference>
<evidence type="ECO:0000256" key="1">
    <source>
        <dbReference type="SAM" id="MobiDB-lite"/>
    </source>
</evidence>
<name>A0ABN9EMS5_9NEOB</name>
<accession>A0ABN9EMS5</accession>
<comment type="caution">
    <text evidence="2">The sequence shown here is derived from an EMBL/GenBank/DDBJ whole genome shotgun (WGS) entry which is preliminary data.</text>
</comment>